<accession>B6AFY6</accession>
<dbReference type="OrthoDB" id="343746at2759"/>
<organism evidence="1 2">
    <name type="scientific">Cryptosporidium muris (strain RN66)</name>
    <dbReference type="NCBI Taxonomy" id="441375"/>
    <lineage>
        <taxon>Eukaryota</taxon>
        <taxon>Sar</taxon>
        <taxon>Alveolata</taxon>
        <taxon>Apicomplexa</taxon>
        <taxon>Conoidasida</taxon>
        <taxon>Coccidia</taxon>
        <taxon>Eucoccidiorida</taxon>
        <taxon>Eimeriorina</taxon>
        <taxon>Cryptosporidiidae</taxon>
        <taxon>Cryptosporidium</taxon>
    </lineage>
</organism>
<dbReference type="EMBL" id="DS989731">
    <property type="protein sequence ID" value="EEA07127.1"/>
    <property type="molecule type" value="Genomic_DNA"/>
</dbReference>
<sequence length="341" mass="39023">MKCCKKSKNIKDPNPNNIYPPPLVINKSLDISSIIDDGRFLNYKNTNLQDDYPNSKNSSSKISIDNLDNLTHNNNEDISVSTEETSSNINYSDNNSVILDFEQKPVGYLSNTTKQDSLILKSLKESNNTIKESNNTIKESNNTIKYSNNIIKESNNTIKKSNITKILSNKSKEKRNILKPIIFKSSSFRKLIKNILVFIRGKSSSKNIEQNEISSVIIKTQTSKDNFIEATITKKSSIEKDNEINTKSIEIPKIIENYLNKKLSYNIQPNNYNSNSLYNQEDLRVALTYDMQLLTYEQGPYPIPNMPYNQELYSEQYFNEICKVIEPNCSNFIPCISLSSK</sequence>
<dbReference type="GeneID" id="6996507"/>
<dbReference type="VEuPathDB" id="CryptoDB:CMU_035130"/>
<dbReference type="RefSeq" id="XP_002141476.1">
    <property type="nucleotide sequence ID" value="XM_002141440.1"/>
</dbReference>
<evidence type="ECO:0000313" key="2">
    <source>
        <dbReference type="Proteomes" id="UP000001460"/>
    </source>
</evidence>
<name>B6AFY6_CRYMR</name>
<protein>
    <submittedName>
        <fullName evidence="1">Uncharacterized protein</fullName>
    </submittedName>
</protein>
<proteinExistence type="predicted"/>
<dbReference type="AlphaFoldDB" id="B6AFY6"/>
<reference evidence="1" key="1">
    <citation type="submission" date="2008-06" db="EMBL/GenBank/DDBJ databases">
        <authorList>
            <person name="Lorenzi H."/>
            <person name="Inman J."/>
            <person name="Miller J."/>
            <person name="Schobel S."/>
            <person name="Amedeo P."/>
            <person name="Caler E.V."/>
            <person name="da Silva J."/>
        </authorList>
    </citation>
    <scope>NUCLEOTIDE SEQUENCE [LARGE SCALE GENOMIC DNA]</scope>
    <source>
        <strain evidence="1">RN66</strain>
    </source>
</reference>
<keyword evidence="2" id="KW-1185">Reference proteome</keyword>
<dbReference type="Proteomes" id="UP000001460">
    <property type="component" value="Unassembled WGS sequence"/>
</dbReference>
<gene>
    <name evidence="1" type="ORF">CMU_035130</name>
</gene>
<evidence type="ECO:0000313" key="1">
    <source>
        <dbReference type="EMBL" id="EEA07127.1"/>
    </source>
</evidence>